<evidence type="ECO:0000313" key="4">
    <source>
        <dbReference type="Proteomes" id="UP000504636"/>
    </source>
</evidence>
<keyword evidence="2" id="KW-0472">Membrane</keyword>
<evidence type="ECO:0000256" key="1">
    <source>
        <dbReference type="SAM" id="MobiDB-lite"/>
    </source>
</evidence>
<dbReference type="EMBL" id="MU003694">
    <property type="protein sequence ID" value="KAF2815530.1"/>
    <property type="molecule type" value="Genomic_DNA"/>
</dbReference>
<gene>
    <name evidence="3 5" type="ORF">BDZ99DRAFT_516249</name>
</gene>
<organism evidence="3">
    <name type="scientific">Mytilinidion resinicola</name>
    <dbReference type="NCBI Taxonomy" id="574789"/>
    <lineage>
        <taxon>Eukaryota</taxon>
        <taxon>Fungi</taxon>
        <taxon>Dikarya</taxon>
        <taxon>Ascomycota</taxon>
        <taxon>Pezizomycotina</taxon>
        <taxon>Dothideomycetes</taxon>
        <taxon>Pleosporomycetidae</taxon>
        <taxon>Mytilinidiales</taxon>
        <taxon>Mytilinidiaceae</taxon>
        <taxon>Mytilinidion</taxon>
    </lineage>
</organism>
<dbReference type="Proteomes" id="UP000504636">
    <property type="component" value="Unplaced"/>
</dbReference>
<sequence length="124" mass="13490">MATDLRPPAYQSRPPSESGSLLLPSELPINESPPSYAVATQSETAPLLSGPPPTYGTHQRAYPSPPASTHSSVTSSAHEAGPRSLPEWVGQALVVLCFLGILYAFWRVIEEEGEEPFMTERRKE</sequence>
<keyword evidence="4" id="KW-1185">Reference proteome</keyword>
<feature type="compositionally biased region" description="Low complexity" evidence="1">
    <location>
        <begin position="14"/>
        <end position="28"/>
    </location>
</feature>
<reference evidence="3 5" key="1">
    <citation type="journal article" date="2020" name="Stud. Mycol.">
        <title>101 Dothideomycetes genomes: a test case for predicting lifestyles and emergence of pathogens.</title>
        <authorList>
            <person name="Haridas S."/>
            <person name="Albert R."/>
            <person name="Binder M."/>
            <person name="Bloem J."/>
            <person name="Labutti K."/>
            <person name="Salamov A."/>
            <person name="Andreopoulos B."/>
            <person name="Baker S."/>
            <person name="Barry K."/>
            <person name="Bills G."/>
            <person name="Bluhm B."/>
            <person name="Cannon C."/>
            <person name="Castanera R."/>
            <person name="Culley D."/>
            <person name="Daum C."/>
            <person name="Ezra D."/>
            <person name="Gonzalez J."/>
            <person name="Henrissat B."/>
            <person name="Kuo A."/>
            <person name="Liang C."/>
            <person name="Lipzen A."/>
            <person name="Lutzoni F."/>
            <person name="Magnuson J."/>
            <person name="Mondo S."/>
            <person name="Nolan M."/>
            <person name="Ohm R."/>
            <person name="Pangilinan J."/>
            <person name="Park H.-J."/>
            <person name="Ramirez L."/>
            <person name="Alfaro M."/>
            <person name="Sun H."/>
            <person name="Tritt A."/>
            <person name="Yoshinaga Y."/>
            <person name="Zwiers L.-H."/>
            <person name="Turgeon B."/>
            <person name="Goodwin S."/>
            <person name="Spatafora J."/>
            <person name="Crous P."/>
            <person name="Grigoriev I."/>
        </authorList>
    </citation>
    <scope>NUCLEOTIDE SEQUENCE</scope>
    <source>
        <strain evidence="3 5">CBS 304.34</strain>
    </source>
</reference>
<name>A0A6A6Z3E2_9PEZI</name>
<dbReference type="RefSeq" id="XP_033582494.1">
    <property type="nucleotide sequence ID" value="XM_033725056.1"/>
</dbReference>
<keyword evidence="2" id="KW-0812">Transmembrane</keyword>
<proteinExistence type="predicted"/>
<reference evidence="5" key="2">
    <citation type="submission" date="2020-04" db="EMBL/GenBank/DDBJ databases">
        <authorList>
            <consortium name="NCBI Genome Project"/>
        </authorList>
    </citation>
    <scope>NUCLEOTIDE SEQUENCE</scope>
    <source>
        <strain evidence="5">CBS 304.34</strain>
    </source>
</reference>
<dbReference type="GeneID" id="54465949"/>
<reference evidence="5" key="3">
    <citation type="submission" date="2025-04" db="UniProtKB">
        <authorList>
            <consortium name="RefSeq"/>
        </authorList>
    </citation>
    <scope>IDENTIFICATION</scope>
    <source>
        <strain evidence="5">CBS 304.34</strain>
    </source>
</reference>
<dbReference type="AlphaFoldDB" id="A0A6A6Z3E2"/>
<keyword evidence="2" id="KW-1133">Transmembrane helix</keyword>
<evidence type="ECO:0000313" key="5">
    <source>
        <dbReference type="RefSeq" id="XP_033582494.1"/>
    </source>
</evidence>
<accession>A0A6A6Z3E2</accession>
<feature type="compositionally biased region" description="Low complexity" evidence="1">
    <location>
        <begin position="67"/>
        <end position="78"/>
    </location>
</feature>
<feature type="region of interest" description="Disordered" evidence="1">
    <location>
        <begin position="1"/>
        <end position="83"/>
    </location>
</feature>
<feature type="transmembrane region" description="Helical" evidence="2">
    <location>
        <begin position="88"/>
        <end position="109"/>
    </location>
</feature>
<evidence type="ECO:0000313" key="3">
    <source>
        <dbReference type="EMBL" id="KAF2815530.1"/>
    </source>
</evidence>
<evidence type="ECO:0000256" key="2">
    <source>
        <dbReference type="SAM" id="Phobius"/>
    </source>
</evidence>
<protein>
    <submittedName>
        <fullName evidence="3 5">Uncharacterized protein</fullName>
    </submittedName>
</protein>
<dbReference type="OrthoDB" id="3792384at2759"/>